<feature type="region of interest" description="Disordered" evidence="6">
    <location>
        <begin position="1"/>
        <end position="69"/>
    </location>
</feature>
<dbReference type="PANTHER" id="PTHR16076">
    <property type="entry name" value="CYTOSKELETON ASSOCIATED PROTEIN 2-RELATED"/>
    <property type="match status" value="1"/>
</dbReference>
<evidence type="ECO:0000256" key="6">
    <source>
        <dbReference type="SAM" id="MobiDB-lite"/>
    </source>
</evidence>
<feature type="compositionally biased region" description="Polar residues" evidence="6">
    <location>
        <begin position="1"/>
        <end position="17"/>
    </location>
</feature>
<evidence type="ECO:0000259" key="7">
    <source>
        <dbReference type="Pfam" id="PF15297"/>
    </source>
</evidence>
<feature type="domain" description="Cytoskeleton-associated protein 2 C-terminal" evidence="7">
    <location>
        <begin position="25"/>
        <end position="161"/>
    </location>
</feature>
<dbReference type="EMBL" id="JAHRIP010048329">
    <property type="protein sequence ID" value="MEQ2299655.1"/>
    <property type="molecule type" value="Genomic_DNA"/>
</dbReference>
<gene>
    <name evidence="8" type="ORF">AMECASPLE_017405</name>
</gene>
<feature type="compositionally biased region" description="Basic and acidic residues" evidence="6">
    <location>
        <begin position="19"/>
        <end position="46"/>
    </location>
</feature>
<evidence type="ECO:0000256" key="1">
    <source>
        <dbReference type="ARBA" id="ARBA00004245"/>
    </source>
</evidence>
<evidence type="ECO:0000313" key="9">
    <source>
        <dbReference type="Proteomes" id="UP001469553"/>
    </source>
</evidence>
<dbReference type="Pfam" id="PF15297">
    <property type="entry name" value="CKAP2_C"/>
    <property type="match status" value="1"/>
</dbReference>
<organism evidence="8 9">
    <name type="scientific">Ameca splendens</name>
    <dbReference type="NCBI Taxonomy" id="208324"/>
    <lineage>
        <taxon>Eukaryota</taxon>
        <taxon>Metazoa</taxon>
        <taxon>Chordata</taxon>
        <taxon>Craniata</taxon>
        <taxon>Vertebrata</taxon>
        <taxon>Euteleostomi</taxon>
        <taxon>Actinopterygii</taxon>
        <taxon>Neopterygii</taxon>
        <taxon>Teleostei</taxon>
        <taxon>Neoteleostei</taxon>
        <taxon>Acanthomorphata</taxon>
        <taxon>Ovalentaria</taxon>
        <taxon>Atherinomorphae</taxon>
        <taxon>Cyprinodontiformes</taxon>
        <taxon>Goodeidae</taxon>
        <taxon>Ameca</taxon>
    </lineage>
</organism>
<comment type="similarity">
    <text evidence="2">Belongs to the CKAP2 family.</text>
</comment>
<keyword evidence="9" id="KW-1185">Reference proteome</keyword>
<comment type="subcellular location">
    <subcellularLocation>
        <location evidence="1">Cytoplasm</location>
        <location evidence="1">Cytoskeleton</location>
    </subcellularLocation>
</comment>
<keyword evidence="4" id="KW-0597">Phosphoprotein</keyword>
<feature type="compositionally biased region" description="Acidic residues" evidence="6">
    <location>
        <begin position="47"/>
        <end position="62"/>
    </location>
</feature>
<protein>
    <recommendedName>
        <fullName evidence="7">Cytoskeleton-associated protein 2 C-terminal domain-containing protein</fullName>
    </recommendedName>
</protein>
<dbReference type="InterPro" id="IPR026165">
    <property type="entry name" value="CKAP2_fam"/>
</dbReference>
<dbReference type="InterPro" id="IPR029197">
    <property type="entry name" value="CKAP2_C"/>
</dbReference>
<sequence length="171" mass="19610">MVTPSRSSDYVDSQCNQPDEYRHEEQKDEQTKEESEVTDQKAKQDVEESDSAEDVESDDDVMETPQTDASIIKYSLKTTPYLQSVKKTIEKEVSTSTLRRKSNIKDLKFLTPVRRSSRIHQNSSHLPSMLTDHDPCVSSLAELVKLDDDPNAYIYRKNPALLRELPDQNAF</sequence>
<keyword evidence="5" id="KW-0206">Cytoskeleton</keyword>
<accession>A0ABV0Z1A6</accession>
<proteinExistence type="inferred from homology"/>
<evidence type="ECO:0000256" key="5">
    <source>
        <dbReference type="ARBA" id="ARBA00023212"/>
    </source>
</evidence>
<dbReference type="Proteomes" id="UP001469553">
    <property type="component" value="Unassembled WGS sequence"/>
</dbReference>
<comment type="caution">
    <text evidence="8">The sequence shown here is derived from an EMBL/GenBank/DDBJ whole genome shotgun (WGS) entry which is preliminary data.</text>
</comment>
<evidence type="ECO:0000313" key="8">
    <source>
        <dbReference type="EMBL" id="MEQ2299655.1"/>
    </source>
</evidence>
<evidence type="ECO:0000256" key="4">
    <source>
        <dbReference type="ARBA" id="ARBA00022553"/>
    </source>
</evidence>
<name>A0ABV0Z1A6_9TELE</name>
<evidence type="ECO:0000256" key="3">
    <source>
        <dbReference type="ARBA" id="ARBA00022490"/>
    </source>
</evidence>
<keyword evidence="3" id="KW-0963">Cytoplasm</keyword>
<evidence type="ECO:0000256" key="2">
    <source>
        <dbReference type="ARBA" id="ARBA00009468"/>
    </source>
</evidence>
<reference evidence="8 9" key="1">
    <citation type="submission" date="2021-06" db="EMBL/GenBank/DDBJ databases">
        <authorList>
            <person name="Palmer J.M."/>
        </authorList>
    </citation>
    <scope>NUCLEOTIDE SEQUENCE [LARGE SCALE GENOMIC DNA]</scope>
    <source>
        <strain evidence="8 9">AS_MEX2019</strain>
        <tissue evidence="8">Muscle</tissue>
    </source>
</reference>
<dbReference type="PANTHER" id="PTHR16076:SF8">
    <property type="entry name" value="CYTOSKELETON-ASSOCIATED PROTEIN 2"/>
    <property type="match status" value="1"/>
</dbReference>